<evidence type="ECO:0000256" key="1">
    <source>
        <dbReference type="SAM" id="Phobius"/>
    </source>
</evidence>
<dbReference type="KEGG" id="sgy:Sgly_3026"/>
<gene>
    <name evidence="2" type="ordered locus">Sgly_3026</name>
</gene>
<dbReference type="RefSeq" id="WP_013626067.1">
    <property type="nucleotide sequence ID" value="NC_015172.1"/>
</dbReference>
<dbReference type="STRING" id="645991.Sgly_3026"/>
<name>F0T0C3_SYNGF</name>
<keyword evidence="1" id="KW-1133">Transmembrane helix</keyword>
<dbReference type="HOGENOM" id="CLU_087537_0_0_9"/>
<reference evidence="2 3" key="1">
    <citation type="journal article" date="2011" name="Stand. Genomic Sci.">
        <title>Complete genome sequence of Syntrophobotulus glycolicus type strain (FlGlyR).</title>
        <authorList>
            <person name="Han C."/>
            <person name="Mwirichia R."/>
            <person name="Chertkov O."/>
            <person name="Held B."/>
            <person name="Lapidus A."/>
            <person name="Nolan M."/>
            <person name="Lucas S."/>
            <person name="Hammon N."/>
            <person name="Deshpande S."/>
            <person name="Cheng J.F."/>
            <person name="Tapia R."/>
            <person name="Goodwin L."/>
            <person name="Pitluck S."/>
            <person name="Huntemann M."/>
            <person name="Liolios K."/>
            <person name="Ivanova N."/>
            <person name="Pagani I."/>
            <person name="Mavromatis K."/>
            <person name="Ovchinikova G."/>
            <person name="Pati A."/>
            <person name="Chen A."/>
            <person name="Palaniappan K."/>
            <person name="Land M."/>
            <person name="Hauser L."/>
            <person name="Brambilla E.M."/>
            <person name="Rohde M."/>
            <person name="Spring S."/>
            <person name="Sikorski J."/>
            <person name="Goker M."/>
            <person name="Woyke T."/>
            <person name="Bristow J."/>
            <person name="Eisen J.A."/>
            <person name="Markowitz V."/>
            <person name="Hugenholtz P."/>
            <person name="Kyrpides N.C."/>
            <person name="Klenk H.P."/>
            <person name="Detter J.C."/>
        </authorList>
    </citation>
    <scope>NUCLEOTIDE SEQUENCE [LARGE SCALE GENOMIC DNA]</scope>
    <source>
        <strain evidence="3">DSM 8271 / FlGlyR</strain>
    </source>
</reference>
<reference evidence="3" key="2">
    <citation type="submission" date="2011-02" db="EMBL/GenBank/DDBJ databases">
        <title>The complete genome of Syntrophobotulus glycolicus DSM 8271.</title>
        <authorList>
            <person name="Lucas S."/>
            <person name="Copeland A."/>
            <person name="Lapidus A."/>
            <person name="Bruce D."/>
            <person name="Goodwin L."/>
            <person name="Pitluck S."/>
            <person name="Kyrpides N."/>
            <person name="Mavromatis K."/>
            <person name="Pagani I."/>
            <person name="Ivanova N."/>
            <person name="Mikhailova N."/>
            <person name="Chertkov O."/>
            <person name="Held B."/>
            <person name="Detter J.C."/>
            <person name="Tapia R."/>
            <person name="Han C."/>
            <person name="Land M."/>
            <person name="Hauser L."/>
            <person name="Markowitz V."/>
            <person name="Cheng J.-F."/>
            <person name="Hugenholtz P."/>
            <person name="Woyke T."/>
            <person name="Wu D."/>
            <person name="Spring S."/>
            <person name="Schroeder M."/>
            <person name="Brambilla E."/>
            <person name="Klenk H.-P."/>
            <person name="Eisen J.A."/>
        </authorList>
    </citation>
    <scope>NUCLEOTIDE SEQUENCE [LARGE SCALE GENOMIC DNA]</scope>
    <source>
        <strain evidence="3">DSM 8271 / FlGlyR</strain>
    </source>
</reference>
<evidence type="ECO:0000313" key="3">
    <source>
        <dbReference type="Proteomes" id="UP000007488"/>
    </source>
</evidence>
<dbReference type="AlphaFoldDB" id="F0T0C3"/>
<keyword evidence="1" id="KW-0812">Transmembrane</keyword>
<organism evidence="2 3">
    <name type="scientific">Syntrophobotulus glycolicus (strain DSM 8271 / FlGlyR)</name>
    <dbReference type="NCBI Taxonomy" id="645991"/>
    <lineage>
        <taxon>Bacteria</taxon>
        <taxon>Bacillati</taxon>
        <taxon>Bacillota</taxon>
        <taxon>Clostridia</taxon>
        <taxon>Eubacteriales</taxon>
        <taxon>Desulfitobacteriaceae</taxon>
        <taxon>Syntrophobotulus</taxon>
    </lineage>
</organism>
<dbReference type="EMBL" id="CP002547">
    <property type="protein sequence ID" value="ADY57295.1"/>
    <property type="molecule type" value="Genomic_DNA"/>
</dbReference>
<keyword evidence="3" id="KW-1185">Reference proteome</keyword>
<dbReference type="eggNOG" id="ENOG5030AIC">
    <property type="taxonomic scope" value="Bacteria"/>
</dbReference>
<evidence type="ECO:0000313" key="2">
    <source>
        <dbReference type="EMBL" id="ADY57295.1"/>
    </source>
</evidence>
<feature type="transmembrane region" description="Helical" evidence="1">
    <location>
        <begin position="36"/>
        <end position="58"/>
    </location>
</feature>
<feature type="transmembrane region" description="Helical" evidence="1">
    <location>
        <begin position="7"/>
        <end position="30"/>
    </location>
</feature>
<dbReference type="Proteomes" id="UP000007488">
    <property type="component" value="Chromosome"/>
</dbReference>
<proteinExistence type="predicted"/>
<protein>
    <submittedName>
        <fullName evidence="2">Uncharacterized protein</fullName>
    </submittedName>
</protein>
<sequence length="248" mass="29781">MAKKHHWYVWIFLIFILITCLIYSMHYLIFRDPEHLIDYFMIHLGFLPIHVLFIGLFLEKLIAYREEKLQKKKEHMLISAFYSEAGNQLIRLFSGYVHDIDPIREKLKVTDHWTKQDFSMSKKLIGDHELIFHLDPGEKLEELRAFLLSKKSFLFNLLQNPAMGYEYFSHLLLAVYHLTEEFSYRDDLSSSGQPDLNHLAVDMRRAYVYLAHQWFEQMEYLQNDYPYLFSLALRINPFDPEASVYIQK</sequence>
<accession>F0T0C3</accession>
<keyword evidence="1" id="KW-0472">Membrane</keyword>
<dbReference type="OrthoDB" id="9799090at2"/>